<feature type="compositionally biased region" description="Basic and acidic residues" evidence="5">
    <location>
        <begin position="364"/>
        <end position="383"/>
    </location>
</feature>
<name>A0AAN7APN3_9PEZI</name>
<gene>
    <name evidence="8" type="ORF">QBC35DRAFT_527117</name>
</gene>
<evidence type="ECO:0000259" key="6">
    <source>
        <dbReference type="PROSITE" id="PS50102"/>
    </source>
</evidence>
<feature type="region of interest" description="Disordered" evidence="5">
    <location>
        <begin position="1"/>
        <end position="106"/>
    </location>
</feature>
<dbReference type="SMART" id="SM00360">
    <property type="entry name" value="RRM"/>
    <property type="match status" value="1"/>
</dbReference>
<dbReference type="InterPro" id="IPR035979">
    <property type="entry name" value="RBD_domain_sf"/>
</dbReference>
<protein>
    <submittedName>
        <fullName evidence="8">La protein</fullName>
    </submittedName>
</protein>
<proteinExistence type="predicted"/>
<dbReference type="SUPFAM" id="SSF54928">
    <property type="entry name" value="RNA-binding domain, RBD"/>
    <property type="match status" value="1"/>
</dbReference>
<dbReference type="InterPro" id="IPR045180">
    <property type="entry name" value="La_dom_prot"/>
</dbReference>
<feature type="compositionally biased region" description="Gly residues" evidence="5">
    <location>
        <begin position="313"/>
        <end position="326"/>
    </location>
</feature>
<dbReference type="Gene3D" id="3.30.70.330">
    <property type="match status" value="1"/>
</dbReference>
<evidence type="ECO:0000313" key="9">
    <source>
        <dbReference type="Proteomes" id="UP001302126"/>
    </source>
</evidence>
<dbReference type="PANTHER" id="PTHR22792">
    <property type="entry name" value="LUPUS LA PROTEIN-RELATED"/>
    <property type="match status" value="1"/>
</dbReference>
<dbReference type="PRINTS" id="PR00302">
    <property type="entry name" value="LUPUSLA"/>
</dbReference>
<sequence>MSDSVQDQADVVAVPEVKTEETTPVVAEPAQTEVKAETTDAAVADAPAVKEEAKDVAMTDAAPEETSVKTEETQPAKLLKTTAKINHEDHRKNRKYDPSVLPETDDPDKIRAQVEFYFSDSNFPTDKFMWETAQGEKNLPVPIKTLHNFKRMQRFKPYSAVVAALRESKFLEVSGEEGEEVVKRKTAYRPSHDGQKERTARSVYVKGFGDETPTSQFDIEAFFATWGPVSHVKLRRTNENLFKGSVFVEFESVELAEKFLALDPKPTWDGHELLIKKKTEYLAEKNQLIKEGKLEPNQNRKNLFFEGKEKTGIRGGRGGGRGGRGGGDFKKRDGDDRKNGFKNNNSRGRGGRGGRGNGRGGRGGNRDNKSRDEQKPEAPKRNTNDAVMPTIQTTDETGKVLKPVTNGKRAREDDGEPAAPAAKKVDTKIEA</sequence>
<evidence type="ECO:0000313" key="8">
    <source>
        <dbReference type="EMBL" id="KAK4193852.1"/>
    </source>
</evidence>
<dbReference type="SMART" id="SM00715">
    <property type="entry name" value="LA"/>
    <property type="match status" value="1"/>
</dbReference>
<dbReference type="PROSITE" id="PS50961">
    <property type="entry name" value="HTH_LA"/>
    <property type="match status" value="1"/>
</dbReference>
<feature type="region of interest" description="Disordered" evidence="5">
    <location>
        <begin position="292"/>
        <end position="431"/>
    </location>
</feature>
<dbReference type="InterPro" id="IPR012677">
    <property type="entry name" value="Nucleotide-bd_a/b_plait_sf"/>
</dbReference>
<feature type="compositionally biased region" description="Basic and acidic residues" evidence="5">
    <location>
        <begin position="85"/>
        <end position="97"/>
    </location>
</feature>
<dbReference type="PANTHER" id="PTHR22792:SF140">
    <property type="entry name" value="ACHILLES, ISOFORM A"/>
    <property type="match status" value="1"/>
</dbReference>
<dbReference type="Proteomes" id="UP001302126">
    <property type="component" value="Unassembled WGS sequence"/>
</dbReference>
<comment type="subcellular location">
    <subcellularLocation>
        <location evidence="1">Nucleus</location>
    </subcellularLocation>
</comment>
<feature type="domain" description="HTH La-type RNA-binding" evidence="7">
    <location>
        <begin position="100"/>
        <end position="190"/>
    </location>
</feature>
<evidence type="ECO:0000256" key="3">
    <source>
        <dbReference type="ARBA" id="ARBA00023242"/>
    </source>
</evidence>
<reference evidence="8" key="1">
    <citation type="journal article" date="2023" name="Mol. Phylogenet. Evol.">
        <title>Genome-scale phylogeny and comparative genomics of the fungal order Sordariales.</title>
        <authorList>
            <person name="Hensen N."/>
            <person name="Bonometti L."/>
            <person name="Westerberg I."/>
            <person name="Brannstrom I.O."/>
            <person name="Guillou S."/>
            <person name="Cros-Aarteil S."/>
            <person name="Calhoun S."/>
            <person name="Haridas S."/>
            <person name="Kuo A."/>
            <person name="Mondo S."/>
            <person name="Pangilinan J."/>
            <person name="Riley R."/>
            <person name="LaButti K."/>
            <person name="Andreopoulos B."/>
            <person name="Lipzen A."/>
            <person name="Chen C."/>
            <person name="Yan M."/>
            <person name="Daum C."/>
            <person name="Ng V."/>
            <person name="Clum A."/>
            <person name="Steindorff A."/>
            <person name="Ohm R.A."/>
            <person name="Martin F."/>
            <person name="Silar P."/>
            <person name="Natvig D.O."/>
            <person name="Lalanne C."/>
            <person name="Gautier V."/>
            <person name="Ament-Velasquez S.L."/>
            <person name="Kruys A."/>
            <person name="Hutchinson M.I."/>
            <person name="Powell A.J."/>
            <person name="Barry K."/>
            <person name="Miller A.N."/>
            <person name="Grigoriev I.V."/>
            <person name="Debuchy R."/>
            <person name="Gladieux P."/>
            <person name="Hiltunen Thoren M."/>
            <person name="Johannesson H."/>
        </authorList>
    </citation>
    <scope>NUCLEOTIDE SEQUENCE</scope>
    <source>
        <strain evidence="8">PSN309</strain>
    </source>
</reference>
<dbReference type="GO" id="GO:1990904">
    <property type="term" value="C:ribonucleoprotein complex"/>
    <property type="evidence" value="ECO:0007669"/>
    <property type="project" value="InterPro"/>
</dbReference>
<feature type="domain" description="RRM" evidence="6">
    <location>
        <begin position="201"/>
        <end position="280"/>
    </location>
</feature>
<organism evidence="8 9">
    <name type="scientific">Podospora australis</name>
    <dbReference type="NCBI Taxonomy" id="1536484"/>
    <lineage>
        <taxon>Eukaryota</taxon>
        <taxon>Fungi</taxon>
        <taxon>Dikarya</taxon>
        <taxon>Ascomycota</taxon>
        <taxon>Pezizomycotina</taxon>
        <taxon>Sordariomycetes</taxon>
        <taxon>Sordariomycetidae</taxon>
        <taxon>Sordariales</taxon>
        <taxon>Podosporaceae</taxon>
        <taxon>Podospora</taxon>
    </lineage>
</organism>
<feature type="compositionally biased region" description="Low complexity" evidence="5">
    <location>
        <begin position="1"/>
        <end position="14"/>
    </location>
</feature>
<keyword evidence="3" id="KW-0539">Nucleus</keyword>
<dbReference type="GO" id="GO:0005634">
    <property type="term" value="C:nucleus"/>
    <property type="evidence" value="ECO:0007669"/>
    <property type="project" value="UniProtKB-SubCell"/>
</dbReference>
<feature type="compositionally biased region" description="Basic and acidic residues" evidence="5">
    <location>
        <begin position="48"/>
        <end position="57"/>
    </location>
</feature>
<evidence type="ECO:0000256" key="2">
    <source>
        <dbReference type="ARBA" id="ARBA00022884"/>
    </source>
</evidence>
<dbReference type="InterPro" id="IPR006630">
    <property type="entry name" value="La_HTH"/>
</dbReference>
<comment type="caution">
    <text evidence="8">The sequence shown here is derived from an EMBL/GenBank/DDBJ whole genome shotgun (WGS) entry which is preliminary data.</text>
</comment>
<dbReference type="InterPro" id="IPR002344">
    <property type="entry name" value="Lupus_La"/>
</dbReference>
<dbReference type="InterPro" id="IPR000504">
    <property type="entry name" value="RRM_dom"/>
</dbReference>
<dbReference type="SUPFAM" id="SSF46785">
    <property type="entry name" value="Winged helix' DNA-binding domain"/>
    <property type="match status" value="1"/>
</dbReference>
<dbReference type="InterPro" id="IPR036388">
    <property type="entry name" value="WH-like_DNA-bd_sf"/>
</dbReference>
<dbReference type="PROSITE" id="PS50102">
    <property type="entry name" value="RRM"/>
    <property type="match status" value="1"/>
</dbReference>
<evidence type="ECO:0000256" key="4">
    <source>
        <dbReference type="PROSITE-ProRule" id="PRU00332"/>
    </source>
</evidence>
<accession>A0AAN7APN3</accession>
<dbReference type="InterPro" id="IPR036390">
    <property type="entry name" value="WH_DNA-bd_sf"/>
</dbReference>
<evidence type="ECO:0000259" key="7">
    <source>
        <dbReference type="PROSITE" id="PS50961"/>
    </source>
</evidence>
<feature type="compositionally biased region" description="Basic and acidic residues" evidence="5">
    <location>
        <begin position="327"/>
        <end position="339"/>
    </location>
</feature>
<evidence type="ECO:0000256" key="5">
    <source>
        <dbReference type="SAM" id="MobiDB-lite"/>
    </source>
</evidence>
<dbReference type="AlphaFoldDB" id="A0AAN7APN3"/>
<feature type="compositionally biased region" description="Gly residues" evidence="5">
    <location>
        <begin position="351"/>
        <end position="363"/>
    </location>
</feature>
<reference evidence="8" key="2">
    <citation type="submission" date="2023-05" db="EMBL/GenBank/DDBJ databases">
        <authorList>
            <consortium name="Lawrence Berkeley National Laboratory"/>
            <person name="Steindorff A."/>
            <person name="Hensen N."/>
            <person name="Bonometti L."/>
            <person name="Westerberg I."/>
            <person name="Brannstrom I.O."/>
            <person name="Guillou S."/>
            <person name="Cros-Aarteil S."/>
            <person name="Calhoun S."/>
            <person name="Haridas S."/>
            <person name="Kuo A."/>
            <person name="Mondo S."/>
            <person name="Pangilinan J."/>
            <person name="Riley R."/>
            <person name="Labutti K."/>
            <person name="Andreopoulos B."/>
            <person name="Lipzen A."/>
            <person name="Chen C."/>
            <person name="Yanf M."/>
            <person name="Daum C."/>
            <person name="Ng V."/>
            <person name="Clum A."/>
            <person name="Ohm R."/>
            <person name="Martin F."/>
            <person name="Silar P."/>
            <person name="Natvig D."/>
            <person name="Lalanne C."/>
            <person name="Gautier V."/>
            <person name="Ament-Velasquez S.L."/>
            <person name="Kruys A."/>
            <person name="Hutchinson M.I."/>
            <person name="Powell A.J."/>
            <person name="Barry K."/>
            <person name="Miller A.N."/>
            <person name="Grigoriev I.V."/>
            <person name="Debuchy R."/>
            <person name="Gladieux P."/>
            <person name="Thoren M.H."/>
            <person name="Johannesson H."/>
        </authorList>
    </citation>
    <scope>NUCLEOTIDE SEQUENCE</scope>
    <source>
        <strain evidence="8">PSN309</strain>
    </source>
</reference>
<dbReference type="Gene3D" id="1.10.10.10">
    <property type="entry name" value="Winged helix-like DNA-binding domain superfamily/Winged helix DNA-binding domain"/>
    <property type="match status" value="1"/>
</dbReference>
<dbReference type="GO" id="GO:0006396">
    <property type="term" value="P:RNA processing"/>
    <property type="evidence" value="ECO:0007669"/>
    <property type="project" value="InterPro"/>
</dbReference>
<dbReference type="GO" id="GO:0003729">
    <property type="term" value="F:mRNA binding"/>
    <property type="evidence" value="ECO:0007669"/>
    <property type="project" value="TreeGrafter"/>
</dbReference>
<dbReference type="Pfam" id="PF05383">
    <property type="entry name" value="La"/>
    <property type="match status" value="1"/>
</dbReference>
<dbReference type="CDD" id="cd12291">
    <property type="entry name" value="RRM1_La"/>
    <property type="match status" value="1"/>
</dbReference>
<dbReference type="EMBL" id="MU864350">
    <property type="protein sequence ID" value="KAK4193852.1"/>
    <property type="molecule type" value="Genomic_DNA"/>
</dbReference>
<evidence type="ECO:0000256" key="1">
    <source>
        <dbReference type="ARBA" id="ARBA00004123"/>
    </source>
</evidence>
<dbReference type="Pfam" id="PF00076">
    <property type="entry name" value="RRM_1"/>
    <property type="match status" value="1"/>
</dbReference>
<keyword evidence="2 4" id="KW-0694">RNA-binding</keyword>
<keyword evidence="9" id="KW-1185">Reference proteome</keyword>